<proteinExistence type="predicted"/>
<gene>
    <name evidence="2" type="ORF">Slati_2996900</name>
</gene>
<reference evidence="2" key="2">
    <citation type="journal article" date="2024" name="Plant">
        <title>Genomic evolution and insights into agronomic trait innovations of Sesamum species.</title>
        <authorList>
            <person name="Miao H."/>
            <person name="Wang L."/>
            <person name="Qu L."/>
            <person name="Liu H."/>
            <person name="Sun Y."/>
            <person name="Le M."/>
            <person name="Wang Q."/>
            <person name="Wei S."/>
            <person name="Zheng Y."/>
            <person name="Lin W."/>
            <person name="Duan Y."/>
            <person name="Cao H."/>
            <person name="Xiong S."/>
            <person name="Wang X."/>
            <person name="Wei L."/>
            <person name="Li C."/>
            <person name="Ma Q."/>
            <person name="Ju M."/>
            <person name="Zhao R."/>
            <person name="Li G."/>
            <person name="Mu C."/>
            <person name="Tian Q."/>
            <person name="Mei H."/>
            <person name="Zhang T."/>
            <person name="Gao T."/>
            <person name="Zhang H."/>
        </authorList>
    </citation>
    <scope>NUCLEOTIDE SEQUENCE</scope>
    <source>
        <strain evidence="2">KEN1</strain>
    </source>
</reference>
<accession>A0AAW2VIP5</accession>
<dbReference type="InterPro" id="IPR043502">
    <property type="entry name" value="DNA/RNA_pol_sf"/>
</dbReference>
<reference evidence="2" key="1">
    <citation type="submission" date="2020-06" db="EMBL/GenBank/DDBJ databases">
        <authorList>
            <person name="Li T."/>
            <person name="Hu X."/>
            <person name="Zhang T."/>
            <person name="Song X."/>
            <person name="Zhang H."/>
            <person name="Dai N."/>
            <person name="Sheng W."/>
            <person name="Hou X."/>
            <person name="Wei L."/>
        </authorList>
    </citation>
    <scope>NUCLEOTIDE SEQUENCE</scope>
    <source>
        <strain evidence="2">KEN1</strain>
        <tissue evidence="2">Leaf</tissue>
    </source>
</reference>
<organism evidence="2">
    <name type="scientific">Sesamum latifolium</name>
    <dbReference type="NCBI Taxonomy" id="2727402"/>
    <lineage>
        <taxon>Eukaryota</taxon>
        <taxon>Viridiplantae</taxon>
        <taxon>Streptophyta</taxon>
        <taxon>Embryophyta</taxon>
        <taxon>Tracheophyta</taxon>
        <taxon>Spermatophyta</taxon>
        <taxon>Magnoliopsida</taxon>
        <taxon>eudicotyledons</taxon>
        <taxon>Gunneridae</taxon>
        <taxon>Pentapetalae</taxon>
        <taxon>asterids</taxon>
        <taxon>lamiids</taxon>
        <taxon>Lamiales</taxon>
        <taxon>Pedaliaceae</taxon>
        <taxon>Sesamum</taxon>
    </lineage>
</organism>
<dbReference type="Pfam" id="PF17919">
    <property type="entry name" value="RT_RNaseH_2"/>
    <property type="match status" value="1"/>
</dbReference>
<dbReference type="InterPro" id="IPR041577">
    <property type="entry name" value="RT_RNaseH_2"/>
</dbReference>
<feature type="domain" description="Reverse transcriptase/retrotransposon-derived protein RNase H-like" evidence="1">
    <location>
        <begin position="12"/>
        <end position="74"/>
    </location>
</feature>
<dbReference type="AlphaFoldDB" id="A0AAW2VIP5"/>
<dbReference type="SUPFAM" id="SSF56672">
    <property type="entry name" value="DNA/RNA polymerases"/>
    <property type="match status" value="1"/>
</dbReference>
<evidence type="ECO:0000313" key="2">
    <source>
        <dbReference type="EMBL" id="KAL0428221.1"/>
    </source>
</evidence>
<sequence>MDRRMQPSLPIAKSYLIRPPLLSKLEKGERLWIYLVLSPVATGAVLMKEKEITHLPVYFISRLLQGAEIRYDPMRIGIGFGIYSSGVTILFPRLATYGPHRSTLKIHVAKGNG</sequence>
<evidence type="ECO:0000259" key="1">
    <source>
        <dbReference type="Pfam" id="PF17919"/>
    </source>
</evidence>
<name>A0AAW2VIP5_9LAMI</name>
<protein>
    <recommendedName>
        <fullName evidence="1">Reverse transcriptase/retrotransposon-derived protein RNase H-like domain-containing protein</fullName>
    </recommendedName>
</protein>
<dbReference type="EMBL" id="JACGWN010000010">
    <property type="protein sequence ID" value="KAL0428221.1"/>
    <property type="molecule type" value="Genomic_DNA"/>
</dbReference>
<comment type="caution">
    <text evidence="2">The sequence shown here is derived from an EMBL/GenBank/DDBJ whole genome shotgun (WGS) entry which is preliminary data.</text>
</comment>